<proteinExistence type="inferred from homology"/>
<dbReference type="GO" id="GO:0010468">
    <property type="term" value="P:regulation of gene expression"/>
    <property type="evidence" value="ECO:0007669"/>
    <property type="project" value="TreeGrafter"/>
</dbReference>
<reference evidence="10" key="2">
    <citation type="journal article" date="2023" name="IMA Fungus">
        <title>Comparative genomic study of the Penicillium genus elucidates a diverse pangenome and 15 lateral gene transfer events.</title>
        <authorList>
            <person name="Petersen C."/>
            <person name="Sorensen T."/>
            <person name="Nielsen M.R."/>
            <person name="Sondergaard T.E."/>
            <person name="Sorensen J.L."/>
            <person name="Fitzpatrick D.A."/>
            <person name="Frisvad J.C."/>
            <person name="Nielsen K.L."/>
        </authorList>
    </citation>
    <scope>NUCLEOTIDE SEQUENCE</scope>
    <source>
        <strain evidence="10">IBT 34128</strain>
    </source>
</reference>
<dbReference type="PROSITE" id="PS00108">
    <property type="entry name" value="PROTEIN_KINASE_ST"/>
    <property type="match status" value="1"/>
</dbReference>
<dbReference type="GeneID" id="81396047"/>
<keyword evidence="11" id="KW-1185">Reference proteome</keyword>
<evidence type="ECO:0000313" key="10">
    <source>
        <dbReference type="EMBL" id="KAJ5091480.1"/>
    </source>
</evidence>
<dbReference type="EC" id="2.7.11.22" evidence="3"/>
<evidence type="ECO:0000256" key="4">
    <source>
        <dbReference type="ARBA" id="ARBA00022741"/>
    </source>
</evidence>
<evidence type="ECO:0000313" key="11">
    <source>
        <dbReference type="Proteomes" id="UP001141434"/>
    </source>
</evidence>
<dbReference type="GO" id="GO:0000082">
    <property type="term" value="P:G1/S transition of mitotic cell cycle"/>
    <property type="evidence" value="ECO:0007669"/>
    <property type="project" value="TreeGrafter"/>
</dbReference>
<name>A0A9W9F0Z8_9EURO</name>
<dbReference type="InterPro" id="IPR008271">
    <property type="entry name" value="Ser/Thr_kinase_AS"/>
</dbReference>
<dbReference type="Pfam" id="PF00069">
    <property type="entry name" value="Pkinase"/>
    <property type="match status" value="1"/>
</dbReference>
<dbReference type="PROSITE" id="PS50011">
    <property type="entry name" value="PROTEIN_KINASE_DOM"/>
    <property type="match status" value="1"/>
</dbReference>
<dbReference type="GO" id="GO:0030332">
    <property type="term" value="F:cyclin binding"/>
    <property type="evidence" value="ECO:0007669"/>
    <property type="project" value="TreeGrafter"/>
</dbReference>
<gene>
    <name evidence="10" type="ORF">NUU61_006350</name>
</gene>
<dbReference type="Gene3D" id="3.30.200.20">
    <property type="entry name" value="Phosphorylase Kinase, domain 1"/>
    <property type="match status" value="1"/>
</dbReference>
<dbReference type="PANTHER" id="PTHR24056:SF576">
    <property type="entry name" value="SERINE_THREONINE-PROTEIN KINASE CSK1"/>
    <property type="match status" value="1"/>
</dbReference>
<accession>A0A9W9F0Z8</accession>
<dbReference type="FunFam" id="1.10.510.10:FF:000924">
    <property type="entry name" value="Cell division protein kinase (Ctk1), putative"/>
    <property type="match status" value="1"/>
</dbReference>
<dbReference type="Gene3D" id="1.10.510.10">
    <property type="entry name" value="Transferase(Phosphotransferase) domain 1"/>
    <property type="match status" value="1"/>
</dbReference>
<evidence type="ECO:0000256" key="2">
    <source>
        <dbReference type="ARBA" id="ARBA00006485"/>
    </source>
</evidence>
<dbReference type="GO" id="GO:0005737">
    <property type="term" value="C:cytoplasm"/>
    <property type="evidence" value="ECO:0007669"/>
    <property type="project" value="TreeGrafter"/>
</dbReference>
<dbReference type="Proteomes" id="UP001141434">
    <property type="component" value="Unassembled WGS sequence"/>
</dbReference>
<comment type="similarity">
    <text evidence="2">Belongs to the protein kinase superfamily. CMGC Ser/Thr protein kinase family. CDC2/CDKX subfamily.</text>
</comment>
<evidence type="ECO:0000256" key="5">
    <source>
        <dbReference type="ARBA" id="ARBA00022840"/>
    </source>
</evidence>
<feature type="domain" description="Protein kinase" evidence="9">
    <location>
        <begin position="105"/>
        <end position="393"/>
    </location>
</feature>
<comment type="subcellular location">
    <subcellularLocation>
        <location evidence="1">Nucleus</location>
    </subcellularLocation>
</comment>
<evidence type="ECO:0000256" key="8">
    <source>
        <dbReference type="ARBA" id="ARBA00048367"/>
    </source>
</evidence>
<dbReference type="InterPro" id="IPR011009">
    <property type="entry name" value="Kinase-like_dom_sf"/>
</dbReference>
<evidence type="ECO:0000256" key="7">
    <source>
        <dbReference type="ARBA" id="ARBA00047811"/>
    </source>
</evidence>
<dbReference type="RefSeq" id="XP_056509678.1">
    <property type="nucleotide sequence ID" value="XM_056656878.1"/>
</dbReference>
<dbReference type="GO" id="GO:0000307">
    <property type="term" value="C:cyclin-dependent protein kinase holoenzyme complex"/>
    <property type="evidence" value="ECO:0007669"/>
    <property type="project" value="TreeGrafter"/>
</dbReference>
<sequence length="427" mass="47699">MSWTSTLGFSDRLRTIQSLTTVYQQASSSAAFAEAQSQARRYENEAYSQATSKEEYDRMCQQAIDAAETMGSVAPMISSPLQVQENFQEPEPSADPSTGERFGQYTSCFHHFDGLHSTIYKSKAENGTLRAIKITIPHLMTAPHDVHREARLLREAQSPRVISLIETFTLDEGRLVLVFPFLRHDFEHLLRRGMVTATQTRSVLRDLFAALAHIHEMGIIHRDIKPSNILMDSPSGPAYLADFGISWKEGDPGSEPSRQKITDVGTTCYRPPEILFGYKEYGTTLDLWAAGCVVAEAVTVDHHQLFDSGPLGSDLSLIASIFKALGTPDEQTWPEVRVLPDWGKVEFHPLPARSWEDILPGVSSTSRDLVQRLLRYESSARLSAAEVCDVIWWASDGISHSNHFPGATTSIFFQVEMRTAHRLASKK</sequence>
<comment type="caution">
    <text evidence="10">The sequence shown here is derived from an EMBL/GenBank/DDBJ whole genome shotgun (WGS) entry which is preliminary data.</text>
</comment>
<reference evidence="10" key="1">
    <citation type="submission" date="2022-11" db="EMBL/GenBank/DDBJ databases">
        <authorList>
            <person name="Petersen C."/>
        </authorList>
    </citation>
    <scope>NUCLEOTIDE SEQUENCE</scope>
    <source>
        <strain evidence="10">IBT 34128</strain>
    </source>
</reference>
<dbReference type="GO" id="GO:0005634">
    <property type="term" value="C:nucleus"/>
    <property type="evidence" value="ECO:0007669"/>
    <property type="project" value="UniProtKB-SubCell"/>
</dbReference>
<keyword evidence="5" id="KW-0067">ATP-binding</keyword>
<dbReference type="GO" id="GO:0010389">
    <property type="term" value="P:regulation of G2/M transition of mitotic cell cycle"/>
    <property type="evidence" value="ECO:0007669"/>
    <property type="project" value="TreeGrafter"/>
</dbReference>
<dbReference type="SMART" id="SM00220">
    <property type="entry name" value="S_TKc"/>
    <property type="match status" value="1"/>
</dbReference>
<dbReference type="GO" id="GO:0007165">
    <property type="term" value="P:signal transduction"/>
    <property type="evidence" value="ECO:0007669"/>
    <property type="project" value="TreeGrafter"/>
</dbReference>
<organism evidence="10 11">
    <name type="scientific">Penicillium alfredii</name>
    <dbReference type="NCBI Taxonomy" id="1506179"/>
    <lineage>
        <taxon>Eukaryota</taxon>
        <taxon>Fungi</taxon>
        <taxon>Dikarya</taxon>
        <taxon>Ascomycota</taxon>
        <taxon>Pezizomycotina</taxon>
        <taxon>Eurotiomycetes</taxon>
        <taxon>Eurotiomycetidae</taxon>
        <taxon>Eurotiales</taxon>
        <taxon>Aspergillaceae</taxon>
        <taxon>Penicillium</taxon>
    </lineage>
</organism>
<keyword evidence="4" id="KW-0547">Nucleotide-binding</keyword>
<dbReference type="SUPFAM" id="SSF56112">
    <property type="entry name" value="Protein kinase-like (PK-like)"/>
    <property type="match status" value="1"/>
</dbReference>
<comment type="catalytic activity">
    <reaction evidence="8">
        <text>L-seryl-[protein] + ATP = O-phospho-L-seryl-[protein] + ADP + H(+)</text>
        <dbReference type="Rhea" id="RHEA:17989"/>
        <dbReference type="Rhea" id="RHEA-COMP:9863"/>
        <dbReference type="Rhea" id="RHEA-COMP:11604"/>
        <dbReference type="ChEBI" id="CHEBI:15378"/>
        <dbReference type="ChEBI" id="CHEBI:29999"/>
        <dbReference type="ChEBI" id="CHEBI:30616"/>
        <dbReference type="ChEBI" id="CHEBI:83421"/>
        <dbReference type="ChEBI" id="CHEBI:456216"/>
        <dbReference type="EC" id="2.7.11.22"/>
    </reaction>
</comment>
<evidence type="ECO:0000256" key="1">
    <source>
        <dbReference type="ARBA" id="ARBA00004123"/>
    </source>
</evidence>
<evidence type="ECO:0000259" key="9">
    <source>
        <dbReference type="PROSITE" id="PS50011"/>
    </source>
</evidence>
<dbReference type="AlphaFoldDB" id="A0A9W9F0Z8"/>
<keyword evidence="6" id="KW-0539">Nucleus</keyword>
<dbReference type="InterPro" id="IPR000719">
    <property type="entry name" value="Prot_kinase_dom"/>
</dbReference>
<dbReference type="PANTHER" id="PTHR24056">
    <property type="entry name" value="CELL DIVISION PROTEIN KINASE"/>
    <property type="match status" value="1"/>
</dbReference>
<dbReference type="Pfam" id="PF16987">
    <property type="entry name" value="KIX_2"/>
    <property type="match status" value="1"/>
</dbReference>
<evidence type="ECO:0000256" key="6">
    <source>
        <dbReference type="ARBA" id="ARBA00023242"/>
    </source>
</evidence>
<dbReference type="EMBL" id="JAPMSZ010000009">
    <property type="protein sequence ID" value="KAJ5091480.1"/>
    <property type="molecule type" value="Genomic_DNA"/>
</dbReference>
<evidence type="ECO:0000256" key="3">
    <source>
        <dbReference type="ARBA" id="ARBA00012425"/>
    </source>
</evidence>
<comment type="catalytic activity">
    <reaction evidence="7">
        <text>L-threonyl-[protein] + ATP = O-phospho-L-threonyl-[protein] + ADP + H(+)</text>
        <dbReference type="Rhea" id="RHEA:46608"/>
        <dbReference type="Rhea" id="RHEA-COMP:11060"/>
        <dbReference type="Rhea" id="RHEA-COMP:11605"/>
        <dbReference type="ChEBI" id="CHEBI:15378"/>
        <dbReference type="ChEBI" id="CHEBI:30013"/>
        <dbReference type="ChEBI" id="CHEBI:30616"/>
        <dbReference type="ChEBI" id="CHEBI:61977"/>
        <dbReference type="ChEBI" id="CHEBI:456216"/>
        <dbReference type="EC" id="2.7.11.22"/>
    </reaction>
</comment>
<protein>
    <recommendedName>
        <fullName evidence="3">cyclin-dependent kinase</fullName>
        <ecNumber evidence="3">2.7.11.22</ecNumber>
    </recommendedName>
</protein>
<dbReference type="InterPro" id="IPR050108">
    <property type="entry name" value="CDK"/>
</dbReference>
<dbReference type="GO" id="GO:0004693">
    <property type="term" value="F:cyclin-dependent protein serine/threonine kinase activity"/>
    <property type="evidence" value="ECO:0007669"/>
    <property type="project" value="UniProtKB-EC"/>
</dbReference>
<dbReference type="GO" id="GO:0005524">
    <property type="term" value="F:ATP binding"/>
    <property type="evidence" value="ECO:0007669"/>
    <property type="project" value="UniProtKB-KW"/>
</dbReference>
<dbReference type="InterPro" id="IPR036546">
    <property type="entry name" value="MED15_KIX"/>
</dbReference>
<dbReference type="OrthoDB" id="413582at2759"/>